<keyword evidence="4 7" id="KW-1133">Transmembrane helix</keyword>
<protein>
    <submittedName>
        <fullName evidence="9">PLDc N-terminal domain-containing protein</fullName>
    </submittedName>
</protein>
<feature type="compositionally biased region" description="Basic and acidic residues" evidence="6">
    <location>
        <begin position="86"/>
        <end position="109"/>
    </location>
</feature>
<keyword evidence="10" id="KW-1185">Reference proteome</keyword>
<evidence type="ECO:0000256" key="4">
    <source>
        <dbReference type="ARBA" id="ARBA00022989"/>
    </source>
</evidence>
<feature type="transmembrane region" description="Helical" evidence="7">
    <location>
        <begin position="39"/>
        <end position="59"/>
    </location>
</feature>
<evidence type="ECO:0000313" key="10">
    <source>
        <dbReference type="Proteomes" id="UP001558481"/>
    </source>
</evidence>
<dbReference type="Proteomes" id="UP001558481">
    <property type="component" value="Unassembled WGS sequence"/>
</dbReference>
<evidence type="ECO:0000259" key="8">
    <source>
        <dbReference type="Pfam" id="PF13396"/>
    </source>
</evidence>
<evidence type="ECO:0000256" key="3">
    <source>
        <dbReference type="ARBA" id="ARBA00022692"/>
    </source>
</evidence>
<accession>A0ABV3V311</accession>
<organism evidence="9 10">
    <name type="scientific">Kocuria carniphila</name>
    <dbReference type="NCBI Taxonomy" id="262208"/>
    <lineage>
        <taxon>Bacteria</taxon>
        <taxon>Bacillati</taxon>
        <taxon>Actinomycetota</taxon>
        <taxon>Actinomycetes</taxon>
        <taxon>Micrococcales</taxon>
        <taxon>Micrococcaceae</taxon>
        <taxon>Kocuria</taxon>
    </lineage>
</organism>
<dbReference type="InterPro" id="IPR027379">
    <property type="entry name" value="CLS_N"/>
</dbReference>
<reference evidence="9 10" key="1">
    <citation type="journal article" date="2024" name="Fungal Genet. Biol.">
        <title>The porcine skin microbiome exhibits broad fungal antagonism.</title>
        <authorList>
            <person name="De La Cruz K.F."/>
            <person name="Townsend E.C."/>
            <person name="Alex Cheong J.Z."/>
            <person name="Salamzade R."/>
            <person name="Liu A."/>
            <person name="Sandstrom S."/>
            <person name="Davila E."/>
            <person name="Huang L."/>
            <person name="Xu K.H."/>
            <person name="Wu S.Y."/>
            <person name="Meudt J.J."/>
            <person name="Shanmuganayagam D."/>
            <person name="Gibson A.L.F."/>
            <person name="Kalan L.R."/>
        </authorList>
    </citation>
    <scope>NUCLEOTIDE SEQUENCE [LARGE SCALE GENOMIC DNA]</scope>
    <source>
        <strain evidence="9 10">LK2625</strain>
    </source>
</reference>
<dbReference type="Pfam" id="PF13396">
    <property type="entry name" value="PLDc_N"/>
    <property type="match status" value="1"/>
</dbReference>
<name>A0ABV3V311_9MICC</name>
<evidence type="ECO:0000256" key="7">
    <source>
        <dbReference type="SAM" id="Phobius"/>
    </source>
</evidence>
<evidence type="ECO:0000256" key="2">
    <source>
        <dbReference type="ARBA" id="ARBA00022475"/>
    </source>
</evidence>
<comment type="subcellular location">
    <subcellularLocation>
        <location evidence="1">Cell membrane</location>
        <topology evidence="1">Multi-pass membrane protein</topology>
    </subcellularLocation>
</comment>
<dbReference type="EMBL" id="JAYWLU010000008">
    <property type="protein sequence ID" value="MEX3594793.1"/>
    <property type="molecule type" value="Genomic_DNA"/>
</dbReference>
<comment type="caution">
    <text evidence="9">The sequence shown here is derived from an EMBL/GenBank/DDBJ whole genome shotgun (WGS) entry which is preliminary data.</text>
</comment>
<gene>
    <name evidence="9" type="ORF">VVR66_08715</name>
</gene>
<feature type="compositionally biased region" description="Basic and acidic residues" evidence="6">
    <location>
        <begin position="124"/>
        <end position="137"/>
    </location>
</feature>
<keyword evidence="5 7" id="KW-0472">Membrane</keyword>
<feature type="domain" description="Cardiolipin synthase N-terminal" evidence="8">
    <location>
        <begin position="17"/>
        <end position="61"/>
    </location>
</feature>
<proteinExistence type="predicted"/>
<keyword evidence="3 7" id="KW-0812">Transmembrane</keyword>
<sequence>MGRAILIIGAGALAVGVIIYSLIECAQTEKYKVRSIPKGAWILLILLLPIIGAVLWLFFGRPKKADPTTQPQRGRGPDDDPQFLRNLEERRRQQEHERRLQEWENELKRTGRPPGEKPQPLDPDDPRLSEEVLKDADGAPEPDAPGQKNPGTDSPKDGGSTAAGTGTGTDDPQDPDNGPEPDAAPGPRA</sequence>
<evidence type="ECO:0000256" key="1">
    <source>
        <dbReference type="ARBA" id="ARBA00004651"/>
    </source>
</evidence>
<evidence type="ECO:0000256" key="6">
    <source>
        <dbReference type="SAM" id="MobiDB-lite"/>
    </source>
</evidence>
<feature type="transmembrane region" description="Helical" evidence="7">
    <location>
        <begin position="6"/>
        <end position="27"/>
    </location>
</feature>
<evidence type="ECO:0000256" key="5">
    <source>
        <dbReference type="ARBA" id="ARBA00023136"/>
    </source>
</evidence>
<keyword evidence="2" id="KW-1003">Cell membrane</keyword>
<evidence type="ECO:0000313" key="9">
    <source>
        <dbReference type="EMBL" id="MEX3594793.1"/>
    </source>
</evidence>
<feature type="region of interest" description="Disordered" evidence="6">
    <location>
        <begin position="65"/>
        <end position="189"/>
    </location>
</feature>
<dbReference type="RefSeq" id="WP_368629461.1">
    <property type="nucleotide sequence ID" value="NZ_JAYWLT010000004.1"/>
</dbReference>
<feature type="compositionally biased region" description="Low complexity" evidence="6">
    <location>
        <begin position="157"/>
        <end position="170"/>
    </location>
</feature>